<dbReference type="InterPro" id="IPR005829">
    <property type="entry name" value="Sugar_transporter_CS"/>
</dbReference>
<evidence type="ECO:0000256" key="4">
    <source>
        <dbReference type="ARBA" id="ARBA00022692"/>
    </source>
</evidence>
<reference evidence="11" key="1">
    <citation type="journal article" date="2023" name="G3 (Bethesda)">
        <title>Whole genome assemblies of Zophobas morio and Tenebrio molitor.</title>
        <authorList>
            <person name="Kaur S."/>
            <person name="Stinson S.A."/>
            <person name="diCenzo G.C."/>
        </authorList>
    </citation>
    <scope>NUCLEOTIDE SEQUENCE</scope>
    <source>
        <strain evidence="11">QUZm001</strain>
    </source>
</reference>
<dbReference type="GO" id="GO:0005886">
    <property type="term" value="C:plasma membrane"/>
    <property type="evidence" value="ECO:0007669"/>
    <property type="project" value="UniProtKB-SubCell"/>
</dbReference>
<feature type="transmembrane region" description="Helical" evidence="9">
    <location>
        <begin position="12"/>
        <end position="32"/>
    </location>
</feature>
<accession>A0AA38IEP4</accession>
<dbReference type="InterPro" id="IPR020846">
    <property type="entry name" value="MFS_dom"/>
</dbReference>
<feature type="transmembrane region" description="Helical" evidence="9">
    <location>
        <begin position="317"/>
        <end position="334"/>
    </location>
</feature>
<dbReference type="PROSITE" id="PS00216">
    <property type="entry name" value="SUGAR_TRANSPORT_1"/>
    <property type="match status" value="1"/>
</dbReference>
<sequence length="474" mass="52143">MPAEDDKSQKFNVKLIFAIIAAALGSGFQHGYHTGVINVPQEVLKEWLNETYQSSYGSYMDTSTLNLLWGLTTSIMNVGGTIGGLIVGVTANKLGPKGGLFFNNFLVLVATIFMGIAKPITSLEVMIVGRFFIGINCGLNAGLCPMYLSEVSPVSLRGAVSSVYQLVITISILIAQIVGLHYVLGNHTYWPYIFILPIFFAIFQVITLLFCTESPRYLIGVKGNEQKAEQSLKFLRMSDDVSADMTLMKSEDAAVKALPKITLSDMYKTRQLRIPLIIAVVIMLAQQFSGINAVIFYSTDTFEKAGLKGDNPKYATIGIGVVNVLMTIVSLYLVEVAGRKTLLLIGFGGMAIDTLLLSLTLYFADQNDFLPWVCIILTFIYIILFAAGAGSIPWFLVTEIFNQAARPTAVSLAVPTNWIANFIVTLTFPSIEALIGPFVFLIFVALDVVFFLFILKFVPETKNRTIDDIISEWK</sequence>
<evidence type="ECO:0000259" key="10">
    <source>
        <dbReference type="PROSITE" id="PS50850"/>
    </source>
</evidence>
<feature type="transmembrane region" description="Helical" evidence="9">
    <location>
        <begin position="160"/>
        <end position="183"/>
    </location>
</feature>
<evidence type="ECO:0000256" key="7">
    <source>
        <dbReference type="ARBA" id="ARBA00023180"/>
    </source>
</evidence>
<evidence type="ECO:0000256" key="8">
    <source>
        <dbReference type="RuleBase" id="RU003346"/>
    </source>
</evidence>
<dbReference type="Proteomes" id="UP001168821">
    <property type="component" value="Unassembled WGS sequence"/>
</dbReference>
<organism evidence="11 12">
    <name type="scientific">Zophobas morio</name>
    <dbReference type="NCBI Taxonomy" id="2755281"/>
    <lineage>
        <taxon>Eukaryota</taxon>
        <taxon>Metazoa</taxon>
        <taxon>Ecdysozoa</taxon>
        <taxon>Arthropoda</taxon>
        <taxon>Hexapoda</taxon>
        <taxon>Insecta</taxon>
        <taxon>Pterygota</taxon>
        <taxon>Neoptera</taxon>
        <taxon>Endopterygota</taxon>
        <taxon>Coleoptera</taxon>
        <taxon>Polyphaga</taxon>
        <taxon>Cucujiformia</taxon>
        <taxon>Tenebrionidae</taxon>
        <taxon>Zophobas</taxon>
    </lineage>
</organism>
<dbReference type="PANTHER" id="PTHR23503">
    <property type="entry name" value="SOLUTE CARRIER FAMILY 2"/>
    <property type="match status" value="1"/>
</dbReference>
<comment type="similarity">
    <text evidence="8">Belongs to the major facilitator superfamily. Sugar transporter (TC 2.A.1.1) family.</text>
</comment>
<proteinExistence type="inferred from homology"/>
<feature type="transmembrane region" description="Helical" evidence="9">
    <location>
        <begin position="101"/>
        <end position="121"/>
    </location>
</feature>
<keyword evidence="12" id="KW-1185">Reference proteome</keyword>
<keyword evidence="7" id="KW-0325">Glycoprotein</keyword>
<feature type="transmembrane region" description="Helical" evidence="9">
    <location>
        <begin position="434"/>
        <end position="455"/>
    </location>
</feature>
<keyword evidence="5 9" id="KW-1133">Transmembrane helix</keyword>
<feature type="transmembrane region" description="Helical" evidence="9">
    <location>
        <begin position="67"/>
        <end position="89"/>
    </location>
</feature>
<dbReference type="InterPro" id="IPR003663">
    <property type="entry name" value="Sugar/inositol_transpt"/>
</dbReference>
<feature type="transmembrane region" description="Helical" evidence="9">
    <location>
        <begin position="341"/>
        <end position="363"/>
    </location>
</feature>
<feature type="transmembrane region" description="Helical" evidence="9">
    <location>
        <begin position="189"/>
        <end position="212"/>
    </location>
</feature>
<gene>
    <name evidence="11" type="ORF">Zmor_013027</name>
</gene>
<keyword evidence="4 9" id="KW-0812">Transmembrane</keyword>
<evidence type="ECO:0000313" key="12">
    <source>
        <dbReference type="Proteomes" id="UP001168821"/>
    </source>
</evidence>
<dbReference type="AlphaFoldDB" id="A0AA38IEP4"/>
<protein>
    <recommendedName>
        <fullName evidence="10">Major facilitator superfamily (MFS) profile domain-containing protein</fullName>
    </recommendedName>
</protein>
<evidence type="ECO:0000313" key="11">
    <source>
        <dbReference type="EMBL" id="KAJ3653794.1"/>
    </source>
</evidence>
<evidence type="ECO:0000256" key="6">
    <source>
        <dbReference type="ARBA" id="ARBA00023136"/>
    </source>
</evidence>
<dbReference type="PROSITE" id="PS50850">
    <property type="entry name" value="MFS"/>
    <property type="match status" value="1"/>
</dbReference>
<dbReference type="FunFam" id="1.20.1250.20:FF:001511">
    <property type="entry name" value="Solute carrier family 2, facilitated glucose transporter member 5"/>
    <property type="match status" value="1"/>
</dbReference>
<dbReference type="InterPro" id="IPR045263">
    <property type="entry name" value="GLUT"/>
</dbReference>
<feature type="transmembrane region" description="Helical" evidence="9">
    <location>
        <begin position="409"/>
        <end position="428"/>
    </location>
</feature>
<dbReference type="InterPro" id="IPR036259">
    <property type="entry name" value="MFS_trans_sf"/>
</dbReference>
<evidence type="ECO:0000256" key="2">
    <source>
        <dbReference type="ARBA" id="ARBA00022448"/>
    </source>
</evidence>
<evidence type="ECO:0000256" key="9">
    <source>
        <dbReference type="SAM" id="Phobius"/>
    </source>
</evidence>
<keyword evidence="6 9" id="KW-0472">Membrane</keyword>
<comment type="caution">
    <text evidence="11">The sequence shown here is derived from an EMBL/GenBank/DDBJ whole genome shotgun (WGS) entry which is preliminary data.</text>
</comment>
<evidence type="ECO:0000256" key="3">
    <source>
        <dbReference type="ARBA" id="ARBA00022475"/>
    </source>
</evidence>
<feature type="transmembrane region" description="Helical" evidence="9">
    <location>
        <begin position="276"/>
        <end position="297"/>
    </location>
</feature>
<dbReference type="GO" id="GO:1990539">
    <property type="term" value="P:fructose import across plasma membrane"/>
    <property type="evidence" value="ECO:0007669"/>
    <property type="project" value="UniProtKB-ARBA"/>
</dbReference>
<dbReference type="EMBL" id="JALNTZ010000004">
    <property type="protein sequence ID" value="KAJ3653794.1"/>
    <property type="molecule type" value="Genomic_DNA"/>
</dbReference>
<dbReference type="SUPFAM" id="SSF103473">
    <property type="entry name" value="MFS general substrate transporter"/>
    <property type="match status" value="1"/>
</dbReference>
<evidence type="ECO:0000256" key="1">
    <source>
        <dbReference type="ARBA" id="ARBA00004651"/>
    </source>
</evidence>
<comment type="subcellular location">
    <subcellularLocation>
        <location evidence="1">Cell membrane</location>
        <topology evidence="1">Multi-pass membrane protein</topology>
    </subcellularLocation>
</comment>
<dbReference type="PANTHER" id="PTHR23503:SF8">
    <property type="entry name" value="FACILITATED GLUCOSE TRANSPORTER PROTEIN 1"/>
    <property type="match status" value="1"/>
</dbReference>
<feature type="domain" description="Major facilitator superfamily (MFS) profile" evidence="10">
    <location>
        <begin position="19"/>
        <end position="462"/>
    </location>
</feature>
<dbReference type="Gene3D" id="1.20.1250.20">
    <property type="entry name" value="MFS general substrate transporter like domains"/>
    <property type="match status" value="1"/>
</dbReference>
<dbReference type="GO" id="GO:0005353">
    <property type="term" value="F:fructose transmembrane transporter activity"/>
    <property type="evidence" value="ECO:0007669"/>
    <property type="project" value="UniProtKB-ARBA"/>
</dbReference>
<keyword evidence="3" id="KW-1003">Cell membrane</keyword>
<feature type="transmembrane region" description="Helical" evidence="9">
    <location>
        <begin position="369"/>
        <end position="397"/>
    </location>
</feature>
<keyword evidence="2 8" id="KW-0813">Transport</keyword>
<dbReference type="InterPro" id="IPR005828">
    <property type="entry name" value="MFS_sugar_transport-like"/>
</dbReference>
<name>A0AA38IEP4_9CUCU</name>
<evidence type="ECO:0000256" key="5">
    <source>
        <dbReference type="ARBA" id="ARBA00022989"/>
    </source>
</evidence>
<dbReference type="PROSITE" id="PS00217">
    <property type="entry name" value="SUGAR_TRANSPORT_2"/>
    <property type="match status" value="1"/>
</dbReference>
<dbReference type="PRINTS" id="PR00171">
    <property type="entry name" value="SUGRTRNSPORT"/>
</dbReference>
<dbReference type="NCBIfam" id="TIGR00879">
    <property type="entry name" value="SP"/>
    <property type="match status" value="1"/>
</dbReference>
<dbReference type="Pfam" id="PF00083">
    <property type="entry name" value="Sugar_tr"/>
    <property type="match status" value="1"/>
</dbReference>
<feature type="transmembrane region" description="Helical" evidence="9">
    <location>
        <begin position="127"/>
        <end position="148"/>
    </location>
</feature>